<evidence type="ECO:0000256" key="1">
    <source>
        <dbReference type="SAM" id="MobiDB-lite"/>
    </source>
</evidence>
<organism evidence="3 4">
    <name type="scientific">Mycobacterium fragae</name>
    <dbReference type="NCBI Taxonomy" id="1260918"/>
    <lineage>
        <taxon>Bacteria</taxon>
        <taxon>Bacillati</taxon>
        <taxon>Actinomycetota</taxon>
        <taxon>Actinomycetes</taxon>
        <taxon>Mycobacteriales</taxon>
        <taxon>Mycobacteriaceae</taxon>
        <taxon>Mycobacterium</taxon>
    </lineage>
</organism>
<dbReference type="STRING" id="1260918.AWC06_00850"/>
<dbReference type="EMBL" id="LQOW01000031">
    <property type="protein sequence ID" value="ORV56794.1"/>
    <property type="molecule type" value="Genomic_DNA"/>
</dbReference>
<feature type="chain" id="PRO_5012168280" evidence="2">
    <location>
        <begin position="27"/>
        <end position="207"/>
    </location>
</feature>
<evidence type="ECO:0000313" key="3">
    <source>
        <dbReference type="EMBL" id="ORV56794.1"/>
    </source>
</evidence>
<protein>
    <submittedName>
        <fullName evidence="3">Uncharacterized protein</fullName>
    </submittedName>
</protein>
<evidence type="ECO:0000313" key="4">
    <source>
        <dbReference type="Proteomes" id="UP000194000"/>
    </source>
</evidence>
<reference evidence="3 4" key="1">
    <citation type="submission" date="2016-01" db="EMBL/GenBank/DDBJ databases">
        <title>The new phylogeny of the genus Mycobacterium.</title>
        <authorList>
            <person name="Tarcisio F."/>
            <person name="Conor M."/>
            <person name="Antonella G."/>
            <person name="Elisabetta G."/>
            <person name="Giulia F.S."/>
            <person name="Sara T."/>
            <person name="Anna F."/>
            <person name="Clotilde B."/>
            <person name="Roberto B."/>
            <person name="Veronica D.S."/>
            <person name="Fabio R."/>
            <person name="Monica P."/>
            <person name="Olivier J."/>
            <person name="Enrico T."/>
            <person name="Nicola S."/>
        </authorList>
    </citation>
    <scope>NUCLEOTIDE SEQUENCE [LARGE SCALE GENOMIC DNA]</scope>
    <source>
        <strain evidence="3 4">DSM 45731</strain>
    </source>
</reference>
<name>A0A1X1UJ04_9MYCO</name>
<dbReference type="RefSeq" id="WP_085199604.1">
    <property type="nucleotide sequence ID" value="NZ_JACKVI010000012.1"/>
</dbReference>
<dbReference type="Proteomes" id="UP000194000">
    <property type="component" value="Unassembled WGS sequence"/>
</dbReference>
<comment type="caution">
    <text evidence="3">The sequence shown here is derived from an EMBL/GenBank/DDBJ whole genome shotgun (WGS) entry which is preliminary data.</text>
</comment>
<feature type="region of interest" description="Disordered" evidence="1">
    <location>
        <begin position="34"/>
        <end position="59"/>
    </location>
</feature>
<gene>
    <name evidence="3" type="ORF">AWC06_00850</name>
</gene>
<feature type="region of interest" description="Disordered" evidence="1">
    <location>
        <begin position="89"/>
        <end position="108"/>
    </location>
</feature>
<dbReference type="AlphaFoldDB" id="A0A1X1UJ04"/>
<sequence>MSQVVMVRAGAAALLVAALTAGCAHHSPLGPPIPTGATILGGPNMTSTPPPPPGWTQRPVVPASQQQAQDTLLGYLKKTLRALPPETTLDATRYSGGTNTPPCKDVDTGIPPVSFSTIGELKLPPGVHPDAIIAKVGDIWKSWGWYVMERDGFYKPNRFGYAPDGYSLQIMASPQPGYPPTLEGVSACFPGNLPNNRSPFPMVVTAN</sequence>
<keyword evidence="2" id="KW-0732">Signal</keyword>
<accession>A0A1X1UJ04</accession>
<evidence type="ECO:0000256" key="2">
    <source>
        <dbReference type="SAM" id="SignalP"/>
    </source>
</evidence>
<feature type="signal peptide" evidence="2">
    <location>
        <begin position="1"/>
        <end position="26"/>
    </location>
</feature>
<dbReference type="OrthoDB" id="4761285at2"/>
<proteinExistence type="predicted"/>
<keyword evidence="4" id="KW-1185">Reference proteome</keyword>